<evidence type="ECO:0000256" key="1">
    <source>
        <dbReference type="PROSITE-ProRule" id="PRU00221"/>
    </source>
</evidence>
<evidence type="ECO:0000313" key="2">
    <source>
        <dbReference type="EMBL" id="CAD8100030.1"/>
    </source>
</evidence>
<dbReference type="EMBL" id="CAJJDM010000114">
    <property type="protein sequence ID" value="CAD8100030.1"/>
    <property type="molecule type" value="Genomic_DNA"/>
</dbReference>
<keyword evidence="3" id="KW-1185">Reference proteome</keyword>
<accession>A0A8S1PA96</accession>
<dbReference type="Pfam" id="PF00400">
    <property type="entry name" value="WD40"/>
    <property type="match status" value="2"/>
</dbReference>
<dbReference type="PANTHER" id="PTHR19920:SF0">
    <property type="entry name" value="CYTOSOLIC IRON-SULFUR PROTEIN ASSEMBLY PROTEIN CIAO1-RELATED"/>
    <property type="match status" value="1"/>
</dbReference>
<proteinExistence type="predicted"/>
<dbReference type="OMA" id="ISINTKW"/>
<dbReference type="GO" id="GO:0016226">
    <property type="term" value="P:iron-sulfur cluster assembly"/>
    <property type="evidence" value="ECO:0007669"/>
    <property type="project" value="TreeGrafter"/>
</dbReference>
<dbReference type="PROSITE" id="PS50294">
    <property type="entry name" value="WD_REPEATS_REGION"/>
    <property type="match status" value="1"/>
</dbReference>
<sequence>MNAIEIEQENYFKVILQLRNEIKKCKGPDSQIIKSNNSSLSLYNIKNQQLQEDQQISDIQREGQIDSNITNLQRMPYIEMLEQAEKYLKLVYETAYNISHDDLEKKFQAKETIPYKLIKQISYPQICQSLSFNFDNTLLATTQGSNIKIFNFNYNKGNIEQIANFEAHESNINSLVFSKKSNYLFSGGDDFFIHIWEELKSKNQWKNKISINTKWPISCMILNSKENLIIVGNKYGFIQTWNLNVEQETITIILEIRKVHQQNIFGISLNLFEDRLITCSQDKKIILWSIDQRGLMQKITEQERINFVSSIIFLYDNTILLTQNKKGLIELKLDDDTFKQDEKIILEDPSEDCPNFPIQFNKTKNIIIIKHNQFVYMYRELNKGSYDLQNKIVFDSIKVYGAFSSKGKYLVTLNEQLLRLYELVE</sequence>
<comment type="caution">
    <text evidence="2">The sequence shown here is derived from an EMBL/GenBank/DDBJ whole genome shotgun (WGS) entry which is preliminary data.</text>
</comment>
<dbReference type="AlphaFoldDB" id="A0A8S1PA96"/>
<reference evidence="2" key="1">
    <citation type="submission" date="2021-01" db="EMBL/GenBank/DDBJ databases">
        <authorList>
            <consortium name="Genoscope - CEA"/>
            <person name="William W."/>
        </authorList>
    </citation>
    <scope>NUCLEOTIDE SEQUENCE</scope>
</reference>
<organism evidence="2 3">
    <name type="scientific">Paramecium primaurelia</name>
    <dbReference type="NCBI Taxonomy" id="5886"/>
    <lineage>
        <taxon>Eukaryota</taxon>
        <taxon>Sar</taxon>
        <taxon>Alveolata</taxon>
        <taxon>Ciliophora</taxon>
        <taxon>Intramacronucleata</taxon>
        <taxon>Oligohymenophorea</taxon>
        <taxon>Peniculida</taxon>
        <taxon>Parameciidae</taxon>
        <taxon>Paramecium</taxon>
    </lineage>
</organism>
<dbReference type="SMART" id="SM00320">
    <property type="entry name" value="WD40"/>
    <property type="match status" value="4"/>
</dbReference>
<evidence type="ECO:0000313" key="3">
    <source>
        <dbReference type="Proteomes" id="UP000688137"/>
    </source>
</evidence>
<dbReference type="PANTHER" id="PTHR19920">
    <property type="entry name" value="WD40 PROTEIN CIAO1"/>
    <property type="match status" value="1"/>
</dbReference>
<dbReference type="GO" id="GO:0097361">
    <property type="term" value="C:cytosolic [4Fe-4S] assembly targeting complex"/>
    <property type="evidence" value="ECO:0007669"/>
    <property type="project" value="TreeGrafter"/>
</dbReference>
<dbReference type="InterPro" id="IPR001680">
    <property type="entry name" value="WD40_rpt"/>
</dbReference>
<keyword evidence="1" id="KW-0853">WD repeat</keyword>
<protein>
    <recommendedName>
        <fullName evidence="4">WD40-repeat-containing domain</fullName>
    </recommendedName>
</protein>
<feature type="repeat" description="WD" evidence="1">
    <location>
        <begin position="165"/>
        <end position="197"/>
    </location>
</feature>
<dbReference type="Proteomes" id="UP000688137">
    <property type="component" value="Unassembled WGS sequence"/>
</dbReference>
<feature type="repeat" description="WD" evidence="1">
    <location>
        <begin position="257"/>
        <end position="298"/>
    </location>
</feature>
<gene>
    <name evidence="2" type="ORF">PPRIM_AZ9-3.1.T1110095</name>
</gene>
<name>A0A8S1PA96_PARPR</name>
<evidence type="ECO:0008006" key="4">
    <source>
        <dbReference type="Google" id="ProtNLM"/>
    </source>
</evidence>
<dbReference type="PROSITE" id="PS50082">
    <property type="entry name" value="WD_REPEATS_2"/>
    <property type="match status" value="2"/>
</dbReference>